<dbReference type="AlphaFoldDB" id="A0A558F6B4"/>
<sequence length="98" mass="10909">MARRQRAFRGISPRLAIQYLEGLGGEADGDGRVVGPDWAVDIETEEVTITSSIQLTEVQLAFEGDEETLDDLVERFARKAMRVDLTRSGYDPSSSFRS</sequence>
<feature type="non-terminal residue" evidence="2">
    <location>
        <position position="98"/>
    </location>
</feature>
<dbReference type="Pfam" id="PF09189">
    <property type="entry name" value="MoaD_arch"/>
    <property type="match status" value="1"/>
</dbReference>
<dbReference type="Proteomes" id="UP000320212">
    <property type="component" value="Unassembled WGS sequence"/>
</dbReference>
<dbReference type="Gene3D" id="3.30.1370.80">
    <property type="entry name" value="Molybdopterin cofactor biosynthesis MoaD-related, C-terminal domain"/>
    <property type="match status" value="1"/>
</dbReference>
<organism evidence="2 3">
    <name type="scientific">Haloferax volcanii</name>
    <name type="common">Halobacterium volcanii</name>
    <dbReference type="NCBI Taxonomy" id="2246"/>
    <lineage>
        <taxon>Archaea</taxon>
        <taxon>Methanobacteriati</taxon>
        <taxon>Methanobacteriota</taxon>
        <taxon>Stenosarchaea group</taxon>
        <taxon>Halobacteria</taxon>
        <taxon>Halobacteriales</taxon>
        <taxon>Haloferacaceae</taxon>
        <taxon>Haloferax</taxon>
    </lineage>
</organism>
<evidence type="ECO:0000313" key="3">
    <source>
        <dbReference type="Proteomes" id="UP000320212"/>
    </source>
</evidence>
<dbReference type="InterPro" id="IPR015272">
    <property type="entry name" value="MoadD_C"/>
</dbReference>
<reference evidence="2 3" key="1">
    <citation type="submission" date="2019-07" db="EMBL/GenBank/DDBJ databases">
        <title>Draft genome sequence of Haloferax volcanii SS0101, isolated from salt farm in Samut Sakhon, Thailand.</title>
        <authorList>
            <person name="Wanthongcharoen S."/>
            <person name="Yamprayoonswat W."/>
            <person name="Ruangsuj P."/>
            <person name="Thongpramul N."/>
            <person name="Jumpathong W."/>
            <person name="Sittihan S."/>
            <person name="Kanjanavas P."/>
            <person name="Yasawong M."/>
        </authorList>
    </citation>
    <scope>NUCLEOTIDE SEQUENCE [LARGE SCALE GENOMIC DNA]</scope>
    <source>
        <strain evidence="2 3">SS0101</strain>
    </source>
</reference>
<protein>
    <recommendedName>
        <fullName evidence="1">Molybdopterin cofactor biosynthesis MoaD-related C-terminal domain-containing protein</fullName>
    </recommendedName>
</protein>
<dbReference type="RefSeq" id="WP_144860177.1">
    <property type="nucleotide sequence ID" value="NZ_VMTR01000459.1"/>
</dbReference>
<name>A0A558F6B4_HALVO</name>
<accession>A0A558F6B4</accession>
<dbReference type="InterPro" id="IPR036473">
    <property type="entry name" value="Mopterin_CF_MoaD-rel_C_sf"/>
</dbReference>
<evidence type="ECO:0000313" key="2">
    <source>
        <dbReference type="EMBL" id="TVT80819.1"/>
    </source>
</evidence>
<evidence type="ECO:0000259" key="1">
    <source>
        <dbReference type="Pfam" id="PF09189"/>
    </source>
</evidence>
<dbReference type="EMBL" id="VMTR01000459">
    <property type="protein sequence ID" value="TVT80819.1"/>
    <property type="molecule type" value="Genomic_DNA"/>
</dbReference>
<proteinExistence type="predicted"/>
<comment type="caution">
    <text evidence="2">The sequence shown here is derived from an EMBL/GenBank/DDBJ whole genome shotgun (WGS) entry which is preliminary data.</text>
</comment>
<gene>
    <name evidence="2" type="ORF">FQA18_20195</name>
</gene>
<feature type="domain" description="Molybdopterin cofactor biosynthesis MoaD-related C-terminal" evidence="1">
    <location>
        <begin position="5"/>
        <end position="83"/>
    </location>
</feature>